<evidence type="ECO:0000313" key="2">
    <source>
        <dbReference type="EMBL" id="KAA3952752.1"/>
    </source>
</evidence>
<dbReference type="AlphaFoldDB" id="A0A5M5C4S8"/>
<reference evidence="2 3" key="1">
    <citation type="journal article" date="2019" name="Nat. Med.">
        <title>A library of human gut bacterial isolates paired with longitudinal multiomics data enables mechanistic microbiome research.</title>
        <authorList>
            <person name="Poyet M."/>
            <person name="Groussin M."/>
            <person name="Gibbons S.M."/>
            <person name="Avila-Pacheco J."/>
            <person name="Jiang X."/>
            <person name="Kearney S.M."/>
            <person name="Perrotta A.R."/>
            <person name="Berdy B."/>
            <person name="Zhao S."/>
            <person name="Lieberman T.D."/>
            <person name="Swanson P.K."/>
            <person name="Smith M."/>
            <person name="Roesemann S."/>
            <person name="Alexander J.E."/>
            <person name="Rich S.A."/>
            <person name="Livny J."/>
            <person name="Vlamakis H."/>
            <person name="Clish C."/>
            <person name="Bullock K."/>
            <person name="Deik A."/>
            <person name="Scott J."/>
            <person name="Pierce K.A."/>
            <person name="Xavier R.J."/>
            <person name="Alm E.J."/>
        </authorList>
    </citation>
    <scope>NUCLEOTIDE SEQUENCE [LARGE SCALE GENOMIC DNA]</scope>
    <source>
        <strain evidence="2 3">BIOML-A163</strain>
    </source>
</reference>
<accession>A0A5M5C4S8</accession>
<proteinExistence type="predicted"/>
<dbReference type="Proteomes" id="UP000323717">
    <property type="component" value="Unassembled WGS sequence"/>
</dbReference>
<keyword evidence="1" id="KW-1133">Transmembrane helix</keyword>
<protein>
    <submittedName>
        <fullName evidence="2">Uncharacterized protein</fullName>
    </submittedName>
</protein>
<name>A0A5M5C4S8_BACOV</name>
<keyword evidence="1" id="KW-0812">Transmembrane</keyword>
<evidence type="ECO:0000313" key="3">
    <source>
        <dbReference type="Proteomes" id="UP000323717"/>
    </source>
</evidence>
<comment type="caution">
    <text evidence="2">The sequence shown here is derived from an EMBL/GenBank/DDBJ whole genome shotgun (WGS) entry which is preliminary data.</text>
</comment>
<sequence>MLCIAQNPTIAAFIFIIANLNFIIANLNFIIANPDFIIANPDFIIANFIFIIANQNLSSRDSWLIEILIVSQIYDKSSGA</sequence>
<dbReference type="EMBL" id="VWLE01000082">
    <property type="protein sequence ID" value="KAA3952752.1"/>
    <property type="molecule type" value="Genomic_DNA"/>
</dbReference>
<organism evidence="2 3">
    <name type="scientific">Bacteroides ovatus</name>
    <dbReference type="NCBI Taxonomy" id="28116"/>
    <lineage>
        <taxon>Bacteria</taxon>
        <taxon>Pseudomonadati</taxon>
        <taxon>Bacteroidota</taxon>
        <taxon>Bacteroidia</taxon>
        <taxon>Bacteroidales</taxon>
        <taxon>Bacteroidaceae</taxon>
        <taxon>Bacteroides</taxon>
    </lineage>
</organism>
<feature type="transmembrane region" description="Helical" evidence="1">
    <location>
        <begin position="12"/>
        <end position="31"/>
    </location>
</feature>
<keyword evidence="1" id="KW-0472">Membrane</keyword>
<gene>
    <name evidence="2" type="ORF">F3D71_08250</name>
</gene>
<evidence type="ECO:0000256" key="1">
    <source>
        <dbReference type="SAM" id="Phobius"/>
    </source>
</evidence>